<evidence type="ECO:0000256" key="3">
    <source>
        <dbReference type="ARBA" id="ARBA00022989"/>
    </source>
</evidence>
<feature type="transmembrane region" description="Helical" evidence="6">
    <location>
        <begin position="161"/>
        <end position="180"/>
    </location>
</feature>
<keyword evidence="2 6" id="KW-0812">Transmembrane</keyword>
<evidence type="ECO:0000256" key="4">
    <source>
        <dbReference type="ARBA" id="ARBA00023136"/>
    </source>
</evidence>
<reference evidence="8 9" key="1">
    <citation type="submission" date="2021-05" db="EMBL/GenBank/DDBJ databases">
        <title>Mycobacterium acidophilum sp. nov., an extremely acid-tolerant member of the genus Mycobacterium.</title>
        <authorList>
            <person name="Xia J."/>
        </authorList>
    </citation>
    <scope>NUCLEOTIDE SEQUENCE [LARGE SCALE GENOMIC DNA]</scope>
    <source>
        <strain evidence="8 9">M1</strain>
    </source>
</reference>
<comment type="caution">
    <text evidence="8">The sequence shown here is derived from an EMBL/GenBank/DDBJ whole genome shotgun (WGS) entry which is preliminary data.</text>
</comment>
<evidence type="ECO:0000256" key="2">
    <source>
        <dbReference type="ARBA" id="ARBA00022692"/>
    </source>
</evidence>
<evidence type="ECO:0000313" key="8">
    <source>
        <dbReference type="EMBL" id="MBS9533479.1"/>
    </source>
</evidence>
<dbReference type="PROSITE" id="PS50850">
    <property type="entry name" value="MFS"/>
    <property type="match status" value="1"/>
</dbReference>
<evidence type="ECO:0000256" key="1">
    <source>
        <dbReference type="ARBA" id="ARBA00004651"/>
    </source>
</evidence>
<dbReference type="CDD" id="cd06174">
    <property type="entry name" value="MFS"/>
    <property type="match status" value="1"/>
</dbReference>
<feature type="transmembrane region" description="Helical" evidence="6">
    <location>
        <begin position="214"/>
        <end position="235"/>
    </location>
</feature>
<feature type="transmembrane region" description="Helical" evidence="6">
    <location>
        <begin position="280"/>
        <end position="299"/>
    </location>
</feature>
<gene>
    <name evidence="8" type="ORF">KIH27_07740</name>
</gene>
<keyword evidence="4 6" id="KW-0472">Membrane</keyword>
<name>A0ABS5RKL9_9MYCO</name>
<sequence>MRPWIVWGTGLLAYIVAVLDRTTFGVSGLDAAHRFGAGPSVLSSFVMLQIVVYASMQIPAGVLLDRFGPRAMIAIGMTVISLGQLVLGLTRVLPVAISAYGLVGLGDALIFISAIRLIPNWFAPPRVPLLTQLTGICGQFGQVLSAVPFLAILLHHGWTPAYVSAAALGALAAMLTLAVCRDAPATAPRDTASRTLRSALGEVRAVWSRPGTKLGFFTHLGAPFAANVFALMWGVPYLTTAQGLPRGVAGALLTIPVAVFVVVGLLVGAVSARRPQHRPVMVLVTIGVVAAAWTVVLALPHRAPFWLLILLIVAVAVGQPVSMLAFDFARTYNPPAALGTAQGTVNTGGFIGTLLVMEAMGLIIGAHGGYSFAAFRLAWTVQYAIWAVAAVGIVVTSRAARHSARLGEGPVSVPASTDPGPADNTHAARRR</sequence>
<feature type="transmembrane region" description="Helical" evidence="6">
    <location>
        <begin position="71"/>
        <end position="89"/>
    </location>
</feature>
<protein>
    <submittedName>
        <fullName evidence="8">MFS transporter</fullName>
    </submittedName>
</protein>
<dbReference type="Pfam" id="PF07690">
    <property type="entry name" value="MFS_1"/>
    <property type="match status" value="1"/>
</dbReference>
<feature type="transmembrane region" description="Helical" evidence="6">
    <location>
        <begin position="95"/>
        <end position="118"/>
    </location>
</feature>
<dbReference type="InterPro" id="IPR036259">
    <property type="entry name" value="MFS_trans_sf"/>
</dbReference>
<feature type="domain" description="Major facilitator superfamily (MFS) profile" evidence="7">
    <location>
        <begin position="6"/>
        <end position="401"/>
    </location>
</feature>
<feature type="region of interest" description="Disordered" evidence="5">
    <location>
        <begin position="408"/>
        <end position="431"/>
    </location>
</feature>
<dbReference type="RefSeq" id="WP_214092358.1">
    <property type="nucleotide sequence ID" value="NZ_JAHCLR010000010.1"/>
</dbReference>
<organism evidence="8 9">
    <name type="scientific">Mycolicibacter acidiphilus</name>
    <dbReference type="NCBI Taxonomy" id="2835306"/>
    <lineage>
        <taxon>Bacteria</taxon>
        <taxon>Bacillati</taxon>
        <taxon>Actinomycetota</taxon>
        <taxon>Actinomycetes</taxon>
        <taxon>Mycobacteriales</taxon>
        <taxon>Mycobacteriaceae</taxon>
        <taxon>Mycolicibacter</taxon>
    </lineage>
</organism>
<feature type="transmembrane region" description="Helical" evidence="6">
    <location>
        <begin position="305"/>
        <end position="326"/>
    </location>
</feature>
<dbReference type="InterPro" id="IPR020846">
    <property type="entry name" value="MFS_dom"/>
</dbReference>
<dbReference type="SUPFAM" id="SSF103473">
    <property type="entry name" value="MFS general substrate transporter"/>
    <property type="match status" value="1"/>
</dbReference>
<feature type="transmembrane region" description="Helical" evidence="6">
    <location>
        <begin position="247"/>
        <end position="268"/>
    </location>
</feature>
<proteinExistence type="predicted"/>
<dbReference type="Gene3D" id="1.20.1250.20">
    <property type="entry name" value="MFS general substrate transporter like domains"/>
    <property type="match status" value="2"/>
</dbReference>
<dbReference type="Proteomes" id="UP001519535">
    <property type="component" value="Unassembled WGS sequence"/>
</dbReference>
<keyword evidence="3 6" id="KW-1133">Transmembrane helix</keyword>
<evidence type="ECO:0000256" key="5">
    <source>
        <dbReference type="SAM" id="MobiDB-lite"/>
    </source>
</evidence>
<dbReference type="PANTHER" id="PTHR43184">
    <property type="entry name" value="MAJOR FACILITATOR SUPERFAMILY TRANSPORTER 16, ISOFORM B"/>
    <property type="match status" value="1"/>
</dbReference>
<dbReference type="PANTHER" id="PTHR43184:SF12">
    <property type="entry name" value="SUGAR PHOSPHATE EXCHANGER 3"/>
    <property type="match status" value="1"/>
</dbReference>
<feature type="transmembrane region" description="Helical" evidence="6">
    <location>
        <begin position="373"/>
        <end position="395"/>
    </location>
</feature>
<feature type="transmembrane region" description="Helical" evidence="6">
    <location>
        <begin position="41"/>
        <end position="64"/>
    </location>
</feature>
<comment type="subcellular location">
    <subcellularLocation>
        <location evidence="1">Cell membrane</location>
        <topology evidence="1">Multi-pass membrane protein</topology>
    </subcellularLocation>
</comment>
<dbReference type="InterPro" id="IPR011701">
    <property type="entry name" value="MFS"/>
</dbReference>
<evidence type="ECO:0000313" key="9">
    <source>
        <dbReference type="Proteomes" id="UP001519535"/>
    </source>
</evidence>
<evidence type="ECO:0000256" key="6">
    <source>
        <dbReference type="SAM" id="Phobius"/>
    </source>
</evidence>
<evidence type="ECO:0000259" key="7">
    <source>
        <dbReference type="PROSITE" id="PS50850"/>
    </source>
</evidence>
<keyword evidence="9" id="KW-1185">Reference proteome</keyword>
<accession>A0ABS5RKL9</accession>
<feature type="transmembrane region" description="Helical" evidence="6">
    <location>
        <begin position="347"/>
        <end position="367"/>
    </location>
</feature>
<dbReference type="EMBL" id="JAHCLR010000010">
    <property type="protein sequence ID" value="MBS9533479.1"/>
    <property type="molecule type" value="Genomic_DNA"/>
</dbReference>